<reference evidence="6 7" key="1">
    <citation type="submission" date="2016-10" db="EMBL/GenBank/DDBJ databases">
        <authorList>
            <person name="de Groot N.N."/>
        </authorList>
    </citation>
    <scope>NUCLEOTIDE SEQUENCE [LARGE SCALE GENOMIC DNA]</scope>
    <source>
        <strain evidence="6 7">DSM 12130</strain>
    </source>
</reference>
<dbReference type="STRING" id="91360.SAMN05660330_04265"/>
<evidence type="ECO:0000256" key="5">
    <source>
        <dbReference type="SAM" id="Phobius"/>
    </source>
</evidence>
<feature type="transmembrane region" description="Helical" evidence="5">
    <location>
        <begin position="203"/>
        <end position="227"/>
    </location>
</feature>
<evidence type="ECO:0000313" key="6">
    <source>
        <dbReference type="EMBL" id="SDP82453.1"/>
    </source>
</evidence>
<dbReference type="EMBL" id="FNJI01000069">
    <property type="protein sequence ID" value="SDP82453.1"/>
    <property type="molecule type" value="Genomic_DNA"/>
</dbReference>
<dbReference type="Proteomes" id="UP000199073">
    <property type="component" value="Unassembled WGS sequence"/>
</dbReference>
<comment type="subcellular location">
    <subcellularLocation>
        <location evidence="1">Membrane</location>
        <topology evidence="1">Multi-pass membrane protein</topology>
    </subcellularLocation>
</comment>
<sequence length="447" mass="49360">MSNRVKWAITLIVPLVVYLIPTTDVFTLKIKLFFVCTLFPILLAAFDLLPMVIYSMLFPLLYIFIVGIEPSVAFKPLTMHVPYLIIGGMMLSLALEETKVLNRIAYGILSITGKSFGGLIFGIMLIGFVLCFLIPDIATRTIVLATFVYGMCKSLELEPGSRAGAGLMIIASYAALNSAHNYYLNQAYFPWGASGLEIEFMDYMKLFMIPQTIFFFLSTLIVIVLFRPEKKLATKDFFKEKLKNLGKITWQEIFSVIVIVITLYLCAKNTNAIGWIFCISASIFYLPILGIGKKEKLTKVNYPLFLFVAGCMAIGMAGGASGGGAYIANSVTPLVTGVKEYTLGMLWLFGVLVNFVLTPLAGQATLSMPAAQIAKNVGLEPNIGVFSFVQGLEQVLLPYEYVLVLIVFSYGYINMKDFFLGYGGKMLLSIGCLMTVGIGYWKMIGVF</sequence>
<dbReference type="RefSeq" id="WP_092226163.1">
    <property type="nucleotide sequence ID" value="NZ_FNJI01000069.1"/>
</dbReference>
<keyword evidence="2 5" id="KW-0812">Transmembrane</keyword>
<feature type="transmembrane region" description="Helical" evidence="5">
    <location>
        <begin position="115"/>
        <end position="134"/>
    </location>
</feature>
<feature type="transmembrane region" description="Helical" evidence="5">
    <location>
        <begin position="163"/>
        <end position="183"/>
    </location>
</feature>
<feature type="transmembrane region" description="Helical" evidence="5">
    <location>
        <begin position="272"/>
        <end position="292"/>
    </location>
</feature>
<dbReference type="GO" id="GO:0005886">
    <property type="term" value="C:plasma membrane"/>
    <property type="evidence" value="ECO:0007669"/>
    <property type="project" value="TreeGrafter"/>
</dbReference>
<gene>
    <name evidence="6" type="ORF">SAMN05660330_04265</name>
</gene>
<feature type="transmembrane region" description="Helical" evidence="5">
    <location>
        <begin position="419"/>
        <end position="441"/>
    </location>
</feature>
<evidence type="ECO:0000256" key="3">
    <source>
        <dbReference type="ARBA" id="ARBA00022989"/>
    </source>
</evidence>
<keyword evidence="7" id="KW-1185">Reference proteome</keyword>
<feature type="transmembrane region" description="Helical" evidence="5">
    <location>
        <begin position="32"/>
        <end position="65"/>
    </location>
</feature>
<proteinExistence type="predicted"/>
<evidence type="ECO:0000256" key="4">
    <source>
        <dbReference type="ARBA" id="ARBA00023136"/>
    </source>
</evidence>
<evidence type="ECO:0000256" key="1">
    <source>
        <dbReference type="ARBA" id="ARBA00004141"/>
    </source>
</evidence>
<dbReference type="InterPro" id="IPR001898">
    <property type="entry name" value="SLC13A/DASS"/>
</dbReference>
<dbReference type="PANTHER" id="PTHR10283">
    <property type="entry name" value="SOLUTE CARRIER FAMILY 13 MEMBER"/>
    <property type="match status" value="1"/>
</dbReference>
<dbReference type="GO" id="GO:0022857">
    <property type="term" value="F:transmembrane transporter activity"/>
    <property type="evidence" value="ECO:0007669"/>
    <property type="project" value="InterPro"/>
</dbReference>
<accession>A0A1H0VVT2</accession>
<feature type="transmembrane region" description="Helical" evidence="5">
    <location>
        <begin position="396"/>
        <end position="413"/>
    </location>
</feature>
<keyword evidence="4 5" id="KW-0472">Membrane</keyword>
<evidence type="ECO:0000256" key="2">
    <source>
        <dbReference type="ARBA" id="ARBA00022692"/>
    </source>
</evidence>
<dbReference type="Pfam" id="PF00939">
    <property type="entry name" value="Na_sulph_symp"/>
    <property type="match status" value="1"/>
</dbReference>
<organism evidence="6 7">
    <name type="scientific">Desulforhopalus singaporensis</name>
    <dbReference type="NCBI Taxonomy" id="91360"/>
    <lineage>
        <taxon>Bacteria</taxon>
        <taxon>Pseudomonadati</taxon>
        <taxon>Thermodesulfobacteriota</taxon>
        <taxon>Desulfobulbia</taxon>
        <taxon>Desulfobulbales</taxon>
        <taxon>Desulfocapsaceae</taxon>
        <taxon>Desulforhopalus</taxon>
    </lineage>
</organism>
<feature type="transmembrane region" description="Helical" evidence="5">
    <location>
        <begin position="341"/>
        <end position="362"/>
    </location>
</feature>
<feature type="transmembrane region" description="Helical" evidence="5">
    <location>
        <begin position="77"/>
        <end position="95"/>
    </location>
</feature>
<evidence type="ECO:0000313" key="7">
    <source>
        <dbReference type="Proteomes" id="UP000199073"/>
    </source>
</evidence>
<feature type="transmembrane region" description="Helical" evidence="5">
    <location>
        <begin position="304"/>
        <end position="329"/>
    </location>
</feature>
<protein>
    <submittedName>
        <fullName evidence="6">Di-and tricarboxylate transporter</fullName>
    </submittedName>
</protein>
<keyword evidence="3 5" id="KW-1133">Transmembrane helix</keyword>
<dbReference type="AlphaFoldDB" id="A0A1H0VVT2"/>
<name>A0A1H0VVT2_9BACT</name>
<dbReference type="OrthoDB" id="1954618at2"/>
<feature type="transmembrane region" description="Helical" evidence="5">
    <location>
        <begin position="248"/>
        <end position="266"/>
    </location>
</feature>